<keyword evidence="6 13" id="KW-0812">Transmembrane</keyword>
<evidence type="ECO:0000256" key="5">
    <source>
        <dbReference type="ARBA" id="ARBA00022670"/>
    </source>
</evidence>
<evidence type="ECO:0000256" key="4">
    <source>
        <dbReference type="ARBA" id="ARBA00022475"/>
    </source>
</evidence>
<comment type="cofactor">
    <cofactor evidence="1">
        <name>Zn(2+)</name>
        <dbReference type="ChEBI" id="CHEBI:29105"/>
    </cofactor>
</comment>
<keyword evidence="12 13" id="KW-0472">Membrane</keyword>
<feature type="transmembrane region" description="Helical" evidence="13">
    <location>
        <begin position="90"/>
        <end position="112"/>
    </location>
</feature>
<reference evidence="15" key="1">
    <citation type="submission" date="2018-05" db="EMBL/GenBank/DDBJ databases">
        <authorList>
            <person name="Lanie J.A."/>
            <person name="Ng W.-L."/>
            <person name="Kazmierczak K.M."/>
            <person name="Andrzejewski T.M."/>
            <person name="Davidsen T.M."/>
            <person name="Wayne K.J."/>
            <person name="Tettelin H."/>
            <person name="Glass J.I."/>
            <person name="Rusch D."/>
            <person name="Podicherti R."/>
            <person name="Tsui H.-C.T."/>
            <person name="Winkler M.E."/>
        </authorList>
    </citation>
    <scope>NUCLEOTIDE SEQUENCE</scope>
</reference>
<feature type="domain" description="Peptidase M50" evidence="14">
    <location>
        <begin position="124"/>
        <end position="180"/>
    </location>
</feature>
<evidence type="ECO:0000256" key="13">
    <source>
        <dbReference type="SAM" id="Phobius"/>
    </source>
</evidence>
<evidence type="ECO:0000256" key="10">
    <source>
        <dbReference type="ARBA" id="ARBA00022989"/>
    </source>
</evidence>
<evidence type="ECO:0000256" key="8">
    <source>
        <dbReference type="ARBA" id="ARBA00022801"/>
    </source>
</evidence>
<dbReference type="PANTHER" id="PTHR35864:SF1">
    <property type="entry name" value="ZINC METALLOPROTEASE YWHC-RELATED"/>
    <property type="match status" value="1"/>
</dbReference>
<keyword evidence="8" id="KW-0378">Hydrolase</keyword>
<dbReference type="GO" id="GO:0046872">
    <property type="term" value="F:metal ion binding"/>
    <property type="evidence" value="ECO:0007669"/>
    <property type="project" value="UniProtKB-KW"/>
</dbReference>
<dbReference type="EMBL" id="UINC01134674">
    <property type="protein sequence ID" value="SVD18356.1"/>
    <property type="molecule type" value="Genomic_DNA"/>
</dbReference>
<dbReference type="PANTHER" id="PTHR35864">
    <property type="entry name" value="ZINC METALLOPROTEASE MJ0611-RELATED"/>
    <property type="match status" value="1"/>
</dbReference>
<sequence length="211" mass="23670">MLFSLEPQVLVLLVFCLIFALSFHEYAHAYVADRLGDHTARMAGRLSVNPLVHLDVFGSLMVLIAGFGYAKPVPVNPRNFRHPRADAFVAAAGPLMNLLLGLGGGALIHLFHFNGWLYWEGFPLMKLLTFFILINFNLCLFNLIPLGPLDGSYVLSGFLNRELKWKYEEWNARFGYHALLGLVLVSVALPGFSFFGWISQISRGMLRLLIS</sequence>
<dbReference type="AlphaFoldDB" id="A0A382T8I6"/>
<evidence type="ECO:0000256" key="1">
    <source>
        <dbReference type="ARBA" id="ARBA00001947"/>
    </source>
</evidence>
<dbReference type="GO" id="GO:0006508">
    <property type="term" value="P:proteolysis"/>
    <property type="evidence" value="ECO:0007669"/>
    <property type="project" value="UniProtKB-KW"/>
</dbReference>
<evidence type="ECO:0000256" key="7">
    <source>
        <dbReference type="ARBA" id="ARBA00022723"/>
    </source>
</evidence>
<evidence type="ECO:0000313" key="15">
    <source>
        <dbReference type="EMBL" id="SVD18356.1"/>
    </source>
</evidence>
<keyword evidence="4" id="KW-1003">Cell membrane</keyword>
<feature type="transmembrane region" description="Helical" evidence="13">
    <location>
        <begin position="12"/>
        <end position="31"/>
    </location>
</feature>
<evidence type="ECO:0000259" key="14">
    <source>
        <dbReference type="Pfam" id="PF02163"/>
    </source>
</evidence>
<evidence type="ECO:0000256" key="3">
    <source>
        <dbReference type="ARBA" id="ARBA00007931"/>
    </source>
</evidence>
<dbReference type="InterPro" id="IPR008915">
    <property type="entry name" value="Peptidase_M50"/>
</dbReference>
<evidence type="ECO:0000256" key="2">
    <source>
        <dbReference type="ARBA" id="ARBA00004651"/>
    </source>
</evidence>
<keyword evidence="5" id="KW-0645">Protease</keyword>
<evidence type="ECO:0000256" key="12">
    <source>
        <dbReference type="ARBA" id="ARBA00023136"/>
    </source>
</evidence>
<protein>
    <recommendedName>
        <fullName evidence="14">Peptidase M50 domain-containing protein</fullName>
    </recommendedName>
</protein>
<evidence type="ECO:0000256" key="9">
    <source>
        <dbReference type="ARBA" id="ARBA00022833"/>
    </source>
</evidence>
<feature type="transmembrane region" description="Helical" evidence="13">
    <location>
        <begin position="51"/>
        <end position="70"/>
    </location>
</feature>
<keyword evidence="9" id="KW-0862">Zinc</keyword>
<dbReference type="GO" id="GO:0005886">
    <property type="term" value="C:plasma membrane"/>
    <property type="evidence" value="ECO:0007669"/>
    <property type="project" value="UniProtKB-SubCell"/>
</dbReference>
<accession>A0A382T8I6</accession>
<feature type="transmembrane region" description="Helical" evidence="13">
    <location>
        <begin position="124"/>
        <end position="144"/>
    </location>
</feature>
<dbReference type="GO" id="GO:0008237">
    <property type="term" value="F:metallopeptidase activity"/>
    <property type="evidence" value="ECO:0007669"/>
    <property type="project" value="UniProtKB-KW"/>
</dbReference>
<keyword evidence="11" id="KW-0482">Metalloprotease</keyword>
<dbReference type="InterPro" id="IPR052348">
    <property type="entry name" value="Metallopeptidase_M50B"/>
</dbReference>
<comment type="subcellular location">
    <subcellularLocation>
        <location evidence="2">Cell membrane</location>
        <topology evidence="2">Multi-pass membrane protein</topology>
    </subcellularLocation>
</comment>
<feature type="transmembrane region" description="Helical" evidence="13">
    <location>
        <begin position="174"/>
        <end position="198"/>
    </location>
</feature>
<organism evidence="15">
    <name type="scientific">marine metagenome</name>
    <dbReference type="NCBI Taxonomy" id="408172"/>
    <lineage>
        <taxon>unclassified sequences</taxon>
        <taxon>metagenomes</taxon>
        <taxon>ecological metagenomes</taxon>
    </lineage>
</organism>
<dbReference type="InterPro" id="IPR044537">
    <property type="entry name" value="Rip2-like"/>
</dbReference>
<evidence type="ECO:0000256" key="11">
    <source>
        <dbReference type="ARBA" id="ARBA00023049"/>
    </source>
</evidence>
<dbReference type="CDD" id="cd06158">
    <property type="entry name" value="S2P-M50_like_1"/>
    <property type="match status" value="1"/>
</dbReference>
<dbReference type="Pfam" id="PF02163">
    <property type="entry name" value="Peptidase_M50"/>
    <property type="match status" value="1"/>
</dbReference>
<gene>
    <name evidence="15" type="ORF">METZ01_LOCUS371210</name>
</gene>
<keyword evidence="7" id="KW-0479">Metal-binding</keyword>
<proteinExistence type="inferred from homology"/>
<name>A0A382T8I6_9ZZZZ</name>
<comment type="similarity">
    <text evidence="3">Belongs to the peptidase M50B family.</text>
</comment>
<evidence type="ECO:0000256" key="6">
    <source>
        <dbReference type="ARBA" id="ARBA00022692"/>
    </source>
</evidence>
<keyword evidence="10 13" id="KW-1133">Transmembrane helix</keyword>